<comment type="caution">
    <text evidence="11">The sequence shown here is derived from an EMBL/GenBank/DDBJ whole genome shotgun (WGS) entry which is preliminary data.</text>
</comment>
<protein>
    <recommendedName>
        <fullName evidence="7">Kinesin-like protein</fullName>
    </recommendedName>
</protein>
<feature type="compositionally biased region" description="Polar residues" evidence="9">
    <location>
        <begin position="108"/>
        <end position="121"/>
    </location>
</feature>
<dbReference type="GO" id="GO:0003777">
    <property type="term" value="F:microtubule motor activity"/>
    <property type="evidence" value="ECO:0007669"/>
    <property type="project" value="InterPro"/>
</dbReference>
<comment type="similarity">
    <text evidence="1">Belongs to the TRAFAC class myosin-kinesin ATPase superfamily. Kinesin family. KIN-14 subfamily.</text>
</comment>
<dbReference type="GO" id="GO:0008017">
    <property type="term" value="F:microtubule binding"/>
    <property type="evidence" value="ECO:0007669"/>
    <property type="project" value="InterPro"/>
</dbReference>
<evidence type="ECO:0000259" key="10">
    <source>
        <dbReference type="PROSITE" id="PS50067"/>
    </source>
</evidence>
<gene>
    <name evidence="11" type="ORF">DFH08DRAFT_787000</name>
</gene>
<dbReference type="Proteomes" id="UP001218218">
    <property type="component" value="Unassembled WGS sequence"/>
</dbReference>
<keyword evidence="8" id="KW-0175">Coiled coil</keyword>
<feature type="binding site" evidence="6">
    <location>
        <begin position="491"/>
        <end position="498"/>
    </location>
    <ligand>
        <name>ATP</name>
        <dbReference type="ChEBI" id="CHEBI:30616"/>
    </ligand>
</feature>
<evidence type="ECO:0000256" key="4">
    <source>
        <dbReference type="ARBA" id="ARBA00022840"/>
    </source>
</evidence>
<dbReference type="InterPro" id="IPR001752">
    <property type="entry name" value="Kinesin_motor_dom"/>
</dbReference>
<dbReference type="PANTHER" id="PTHR47972:SF45">
    <property type="entry name" value="PROTEIN CLARET SEGREGATIONAL"/>
    <property type="match status" value="1"/>
</dbReference>
<evidence type="ECO:0000313" key="11">
    <source>
        <dbReference type="EMBL" id="KAJ7327611.1"/>
    </source>
</evidence>
<dbReference type="PROSITE" id="PS50067">
    <property type="entry name" value="KINESIN_MOTOR_2"/>
    <property type="match status" value="1"/>
</dbReference>
<keyword evidence="4 6" id="KW-0067">ATP-binding</keyword>
<sequence>MSRLPRPQSSPDAKGFVPSLKRKIIPEEDDIEEQPAKKGPASTGFRPKPLHASRNATNAIASGSTTSASTSSKPAAASKPAAVMPRPLTRPRPPVAARPTSRGASAPPVSTVTVRKPSSSRVPAALGKHIASGGATATAAAPDVITNLHKRLATLESARTQDTERLASLLESSAAAATSSSSAATSAAVVVDVQTQAELLAAQAQLASTTAQLGSATAQLLSLQTEFGAAQGALRAREAAEADARRENLALKAEVLAGKTALAAAQDESSELRRALAREREEGEIRARRGERLLREAKDDLEECEGKLVKVRKELEGAVSGEVGMQERCRVLEGRAERLAGEVAQLQAEKTAWAVERAGWDVEREAWEVEKRRGEEERRSLHGMVMELKGNIRVFCRVRPVLSDEEAGAEIAYPDAGLPYPSGQKEIVLSSTGAEREWDAGMGNKARREVWGFGFDRVFTPASTQADLFAEISQLAQSCTDGYNVCIFAYGQTGSGKSWTMEGGGTEETQGMIPRAVAQVFRVAEELKDKGWTYTMEGQFLEIYNETITDLLSPPPAAGDPPRKHEIHHHPTTHLTSVSDVLTPALTSPAQVLALLAQAQGRRRVAATLMNERSSRSHSVFTLRIRGVQDGASGGEGVRVGTLNLVDLAGSERLATLGHGLGASVAGGAGGERLKETQSINRSLSALGDVVAALGSGPGAHVPYRNSKLTYLLQNSLSGNSKTLMVLNLSPLAAHLNESLTSLRFATKVNNTTIGTAKKVQVQNGKA</sequence>
<dbReference type="EMBL" id="JARIHO010000041">
    <property type="protein sequence ID" value="KAJ7327611.1"/>
    <property type="molecule type" value="Genomic_DNA"/>
</dbReference>
<evidence type="ECO:0000256" key="5">
    <source>
        <dbReference type="ARBA" id="ARBA00023175"/>
    </source>
</evidence>
<evidence type="ECO:0000256" key="3">
    <source>
        <dbReference type="ARBA" id="ARBA00022741"/>
    </source>
</evidence>
<feature type="domain" description="Kinesin motor" evidence="10">
    <location>
        <begin position="391"/>
        <end position="752"/>
    </location>
</feature>
<proteinExistence type="inferred from homology"/>
<dbReference type="InterPro" id="IPR027640">
    <property type="entry name" value="Kinesin-like_fam"/>
</dbReference>
<keyword evidence="12" id="KW-1185">Reference proteome</keyword>
<feature type="region of interest" description="Disordered" evidence="9">
    <location>
        <begin position="1"/>
        <end position="121"/>
    </location>
</feature>
<dbReference type="PROSITE" id="PS00411">
    <property type="entry name" value="KINESIN_MOTOR_1"/>
    <property type="match status" value="1"/>
</dbReference>
<evidence type="ECO:0000256" key="1">
    <source>
        <dbReference type="ARBA" id="ARBA00010899"/>
    </source>
</evidence>
<dbReference type="Pfam" id="PF00225">
    <property type="entry name" value="Kinesin"/>
    <property type="match status" value="1"/>
</dbReference>
<dbReference type="PRINTS" id="PR00380">
    <property type="entry name" value="KINESINHEAVY"/>
</dbReference>
<dbReference type="InterPro" id="IPR036961">
    <property type="entry name" value="Kinesin_motor_dom_sf"/>
</dbReference>
<dbReference type="GO" id="GO:0005874">
    <property type="term" value="C:microtubule"/>
    <property type="evidence" value="ECO:0007669"/>
    <property type="project" value="UniProtKB-KW"/>
</dbReference>
<dbReference type="Gene3D" id="3.40.850.10">
    <property type="entry name" value="Kinesin motor domain"/>
    <property type="match status" value="1"/>
</dbReference>
<evidence type="ECO:0000256" key="8">
    <source>
        <dbReference type="SAM" id="Coils"/>
    </source>
</evidence>
<dbReference type="AlphaFoldDB" id="A0AAD6ZLT7"/>
<reference evidence="11" key="1">
    <citation type="submission" date="2023-03" db="EMBL/GenBank/DDBJ databases">
        <title>Massive genome expansion in bonnet fungi (Mycena s.s.) driven by repeated elements and novel gene families across ecological guilds.</title>
        <authorList>
            <consortium name="Lawrence Berkeley National Laboratory"/>
            <person name="Harder C.B."/>
            <person name="Miyauchi S."/>
            <person name="Viragh M."/>
            <person name="Kuo A."/>
            <person name="Thoen E."/>
            <person name="Andreopoulos B."/>
            <person name="Lu D."/>
            <person name="Skrede I."/>
            <person name="Drula E."/>
            <person name="Henrissat B."/>
            <person name="Morin E."/>
            <person name="Kohler A."/>
            <person name="Barry K."/>
            <person name="LaButti K."/>
            <person name="Morin E."/>
            <person name="Salamov A."/>
            <person name="Lipzen A."/>
            <person name="Mereny Z."/>
            <person name="Hegedus B."/>
            <person name="Baldrian P."/>
            <person name="Stursova M."/>
            <person name="Weitz H."/>
            <person name="Taylor A."/>
            <person name="Grigoriev I.V."/>
            <person name="Nagy L.G."/>
            <person name="Martin F."/>
            <person name="Kauserud H."/>
        </authorList>
    </citation>
    <scope>NUCLEOTIDE SEQUENCE</scope>
    <source>
        <strain evidence="11">CBHHK002</strain>
    </source>
</reference>
<keyword evidence="2 7" id="KW-0493">Microtubule</keyword>
<dbReference type="InterPro" id="IPR027417">
    <property type="entry name" value="P-loop_NTPase"/>
</dbReference>
<evidence type="ECO:0000256" key="9">
    <source>
        <dbReference type="SAM" id="MobiDB-lite"/>
    </source>
</evidence>
<dbReference type="SMART" id="SM00129">
    <property type="entry name" value="KISc"/>
    <property type="match status" value="1"/>
</dbReference>
<dbReference type="SUPFAM" id="SSF52540">
    <property type="entry name" value="P-loop containing nucleoside triphosphate hydrolases"/>
    <property type="match status" value="1"/>
</dbReference>
<evidence type="ECO:0000256" key="7">
    <source>
        <dbReference type="RuleBase" id="RU000394"/>
    </source>
</evidence>
<keyword evidence="3 6" id="KW-0547">Nucleotide-binding</keyword>
<evidence type="ECO:0000256" key="6">
    <source>
        <dbReference type="PROSITE-ProRule" id="PRU00283"/>
    </source>
</evidence>
<dbReference type="InterPro" id="IPR019821">
    <property type="entry name" value="Kinesin_motor_CS"/>
</dbReference>
<accession>A0AAD6ZLT7</accession>
<organism evidence="11 12">
    <name type="scientific">Mycena albidolilacea</name>
    <dbReference type="NCBI Taxonomy" id="1033008"/>
    <lineage>
        <taxon>Eukaryota</taxon>
        <taxon>Fungi</taxon>
        <taxon>Dikarya</taxon>
        <taxon>Basidiomycota</taxon>
        <taxon>Agaricomycotina</taxon>
        <taxon>Agaricomycetes</taxon>
        <taxon>Agaricomycetidae</taxon>
        <taxon>Agaricales</taxon>
        <taxon>Marasmiineae</taxon>
        <taxon>Mycenaceae</taxon>
        <taxon>Mycena</taxon>
    </lineage>
</organism>
<dbReference type="GO" id="GO:0005524">
    <property type="term" value="F:ATP binding"/>
    <property type="evidence" value="ECO:0007669"/>
    <property type="project" value="UniProtKB-UniRule"/>
</dbReference>
<dbReference type="PANTHER" id="PTHR47972">
    <property type="entry name" value="KINESIN-LIKE PROTEIN KLP-3"/>
    <property type="match status" value="1"/>
</dbReference>
<evidence type="ECO:0000313" key="12">
    <source>
        <dbReference type="Proteomes" id="UP001218218"/>
    </source>
</evidence>
<name>A0AAD6ZLT7_9AGAR</name>
<dbReference type="GO" id="GO:0007018">
    <property type="term" value="P:microtubule-based movement"/>
    <property type="evidence" value="ECO:0007669"/>
    <property type="project" value="InterPro"/>
</dbReference>
<feature type="compositionally biased region" description="Low complexity" evidence="9">
    <location>
        <begin position="55"/>
        <end position="87"/>
    </location>
</feature>
<feature type="coiled-coil region" evidence="8">
    <location>
        <begin position="262"/>
        <end position="349"/>
    </location>
</feature>
<evidence type="ECO:0000256" key="2">
    <source>
        <dbReference type="ARBA" id="ARBA00022701"/>
    </source>
</evidence>
<dbReference type="CDD" id="cd01366">
    <property type="entry name" value="KISc_C_terminal"/>
    <property type="match status" value="1"/>
</dbReference>
<keyword evidence="5 6" id="KW-0505">Motor protein</keyword>